<evidence type="ECO:0000256" key="2">
    <source>
        <dbReference type="ARBA" id="ARBA00022729"/>
    </source>
</evidence>
<sequence length="546" mass="63507">MIIVLFLLIELQKCNKEINHENRSVDNPHTAILYGNSTLGYYYMNIYVGENMTKHSVIVDTGSQTTTIKCDQCHQCGQHENPPYQFNQNNYNSTDLRIDFNCSSFQNNRCNFASYYVEGSSIGGFYFKDKVLIGDGLIQLDDQYVKQESFESILGCTQFETGQLYNQLADGIFGLAPISNNSQFPPNLIDYIAKKDKAFSIKRGFSICLNDDYGYISVGGYDQLRLDPDFKINKIKFKPSQQYQVNLTKIAFGDQIFTIDDSINTQGQGIFIDSGATISYMDQKIYNQLVQSIKDHFEINQIPIKSLIQQQVCFEFIQNISNSDYYQYFPIMKFVFDDDIEINWKPQEYLNIQNKQVCIGVDKLSDRVILGQNWMRKKDILFDLDQQEISIVSANCTLDYFKLQVINTSDNQTDKQNQQVLQNIRLPSVLKSNIKERDDENKDQDNEIVKKVNEDISKQDVVKNEEDEHSWLEIFFYIFIVVITLKGLIFLGLYIMKRLGGNFYTYQQKHERFQKLNNQIHIDDEDEKDSREHKIELVIQQSDIIA</sequence>
<feature type="domain" description="Peptidase A1" evidence="7">
    <location>
        <begin position="42"/>
        <end position="392"/>
    </location>
</feature>
<dbReference type="AlphaFoldDB" id="A0A8S1LPZ4"/>
<protein>
    <recommendedName>
        <fullName evidence="7">Peptidase A1 domain-containing protein</fullName>
    </recommendedName>
</protein>
<evidence type="ECO:0000256" key="6">
    <source>
        <dbReference type="SAM" id="SignalP"/>
    </source>
</evidence>
<dbReference type="InterPro" id="IPR033121">
    <property type="entry name" value="PEPTIDASE_A1"/>
</dbReference>
<proteinExistence type="predicted"/>
<dbReference type="EMBL" id="CAJJDM010000044">
    <property type="protein sequence ID" value="CAD8069827.1"/>
    <property type="molecule type" value="Genomic_DNA"/>
</dbReference>
<comment type="caution">
    <text evidence="8">The sequence shown here is derived from an EMBL/GenBank/DDBJ whole genome shotgun (WGS) entry which is preliminary data.</text>
</comment>
<gene>
    <name evidence="8" type="ORF">PPRIM_AZ9-3.1.T0440258</name>
</gene>
<keyword evidence="5" id="KW-0472">Membrane</keyword>
<evidence type="ECO:0000259" key="7">
    <source>
        <dbReference type="PROSITE" id="PS51767"/>
    </source>
</evidence>
<name>A0A8S1LPZ4_PARPR</name>
<dbReference type="GO" id="GO:0004190">
    <property type="term" value="F:aspartic-type endopeptidase activity"/>
    <property type="evidence" value="ECO:0007669"/>
    <property type="project" value="InterPro"/>
</dbReference>
<evidence type="ECO:0000256" key="1">
    <source>
        <dbReference type="ARBA" id="ARBA00022670"/>
    </source>
</evidence>
<feature type="signal peptide" evidence="6">
    <location>
        <begin position="1"/>
        <end position="16"/>
    </location>
</feature>
<dbReference type="Proteomes" id="UP000688137">
    <property type="component" value="Unassembled WGS sequence"/>
</dbReference>
<dbReference type="PANTHER" id="PTHR13683">
    <property type="entry name" value="ASPARTYL PROTEASES"/>
    <property type="match status" value="1"/>
</dbReference>
<reference evidence="8" key="1">
    <citation type="submission" date="2021-01" db="EMBL/GenBank/DDBJ databases">
        <authorList>
            <consortium name="Genoscope - CEA"/>
            <person name="William W."/>
        </authorList>
    </citation>
    <scope>NUCLEOTIDE SEQUENCE</scope>
</reference>
<evidence type="ECO:0000256" key="5">
    <source>
        <dbReference type="SAM" id="Phobius"/>
    </source>
</evidence>
<feature type="transmembrane region" description="Helical" evidence="5">
    <location>
        <begin position="474"/>
        <end position="496"/>
    </location>
</feature>
<keyword evidence="2 6" id="KW-0732">Signal</keyword>
<keyword evidence="5" id="KW-0812">Transmembrane</keyword>
<dbReference type="OMA" id="RCNFASY"/>
<keyword evidence="1" id="KW-0645">Protease</keyword>
<dbReference type="InterPro" id="IPR001461">
    <property type="entry name" value="Aspartic_peptidase_A1"/>
</dbReference>
<organism evidence="8 9">
    <name type="scientific">Paramecium primaurelia</name>
    <dbReference type="NCBI Taxonomy" id="5886"/>
    <lineage>
        <taxon>Eukaryota</taxon>
        <taxon>Sar</taxon>
        <taxon>Alveolata</taxon>
        <taxon>Ciliophora</taxon>
        <taxon>Intramacronucleata</taxon>
        <taxon>Oligohymenophorea</taxon>
        <taxon>Peniculida</taxon>
        <taxon>Parameciidae</taxon>
        <taxon>Paramecium</taxon>
    </lineage>
</organism>
<keyword evidence="5" id="KW-1133">Transmembrane helix</keyword>
<keyword evidence="9" id="KW-1185">Reference proteome</keyword>
<evidence type="ECO:0000313" key="8">
    <source>
        <dbReference type="EMBL" id="CAD8069827.1"/>
    </source>
</evidence>
<feature type="active site" evidence="4">
    <location>
        <position position="273"/>
    </location>
</feature>
<evidence type="ECO:0000313" key="9">
    <source>
        <dbReference type="Proteomes" id="UP000688137"/>
    </source>
</evidence>
<feature type="chain" id="PRO_5035846136" description="Peptidase A1 domain-containing protein" evidence="6">
    <location>
        <begin position="17"/>
        <end position="546"/>
    </location>
</feature>
<keyword evidence="3" id="KW-0378">Hydrolase</keyword>
<feature type="active site" evidence="4">
    <location>
        <position position="60"/>
    </location>
</feature>
<accession>A0A8S1LPZ4</accession>
<dbReference type="PROSITE" id="PS51767">
    <property type="entry name" value="PEPTIDASE_A1"/>
    <property type="match status" value="1"/>
</dbReference>
<evidence type="ECO:0000256" key="4">
    <source>
        <dbReference type="PIRSR" id="PIRSR601461-1"/>
    </source>
</evidence>
<dbReference type="PANTHER" id="PTHR13683:SF375">
    <property type="entry name" value="PEPTIDASE A1 DOMAIN-CONTAINING PROTEIN"/>
    <property type="match status" value="1"/>
</dbReference>
<dbReference type="GO" id="GO:0006508">
    <property type="term" value="P:proteolysis"/>
    <property type="evidence" value="ECO:0007669"/>
    <property type="project" value="UniProtKB-KW"/>
</dbReference>
<evidence type="ECO:0000256" key="3">
    <source>
        <dbReference type="ARBA" id="ARBA00022801"/>
    </source>
</evidence>
<dbReference type="Pfam" id="PF00026">
    <property type="entry name" value="Asp"/>
    <property type="match status" value="1"/>
</dbReference>